<protein>
    <recommendedName>
        <fullName evidence="1">Pyruvate phosphate dikinase AMP/ATP-binding domain-containing protein</fullName>
    </recommendedName>
</protein>
<organism evidence="2">
    <name type="scientific">marine sediment metagenome</name>
    <dbReference type="NCBI Taxonomy" id="412755"/>
    <lineage>
        <taxon>unclassified sequences</taxon>
        <taxon>metagenomes</taxon>
        <taxon>ecological metagenomes</taxon>
    </lineage>
</organism>
<comment type="caution">
    <text evidence="2">The sequence shown here is derived from an EMBL/GenBank/DDBJ whole genome shotgun (WGS) entry which is preliminary data.</text>
</comment>
<sequence length="256" mass="28390">GVFDQFMDESGLTSFALEEESDKRIREAFLAAEFPQETRDELASFLSRVSYPLAIRSSSLFEDSSYQPFAGIYQTYMLPNSNPHLEARIDELCRAIRLVYASTYSSDSKAYIESTPNRLEEEKMGVIIQQIAGRRHGDYVYPNLAGVARSYDFYPIKGMKAEDGIASVALGLGRMVVEGGRVVRFSPAHPNRLFQFSSTKDYLNNAQREFYALDLAGDAPVRSAADSPVANLALLGLDVAEEHGTLDHVASVYSAE</sequence>
<dbReference type="InterPro" id="IPR013815">
    <property type="entry name" value="ATP_grasp_subdomain_1"/>
</dbReference>
<proteinExistence type="predicted"/>
<feature type="non-terminal residue" evidence="2">
    <location>
        <position position="256"/>
    </location>
</feature>
<evidence type="ECO:0000259" key="1">
    <source>
        <dbReference type="Pfam" id="PF01326"/>
    </source>
</evidence>
<dbReference type="Gene3D" id="3.30.1490.20">
    <property type="entry name" value="ATP-grasp fold, A domain"/>
    <property type="match status" value="1"/>
</dbReference>
<dbReference type="Pfam" id="PF01326">
    <property type="entry name" value="PPDK_N"/>
    <property type="match status" value="1"/>
</dbReference>
<dbReference type="SUPFAM" id="SSF56059">
    <property type="entry name" value="Glutathione synthetase ATP-binding domain-like"/>
    <property type="match status" value="1"/>
</dbReference>
<gene>
    <name evidence="2" type="ORF">S01H1_56501</name>
</gene>
<dbReference type="GO" id="GO:0016301">
    <property type="term" value="F:kinase activity"/>
    <property type="evidence" value="ECO:0007669"/>
    <property type="project" value="InterPro"/>
</dbReference>
<dbReference type="GO" id="GO:0005524">
    <property type="term" value="F:ATP binding"/>
    <property type="evidence" value="ECO:0007669"/>
    <property type="project" value="InterPro"/>
</dbReference>
<dbReference type="InterPro" id="IPR002192">
    <property type="entry name" value="PPDK_AMP/ATP-bd"/>
</dbReference>
<feature type="domain" description="Pyruvate phosphate dikinase AMP/ATP-binding" evidence="1">
    <location>
        <begin position="19"/>
        <end position="179"/>
    </location>
</feature>
<dbReference type="EMBL" id="BARS01036796">
    <property type="protein sequence ID" value="GAG18991.1"/>
    <property type="molecule type" value="Genomic_DNA"/>
</dbReference>
<dbReference type="AlphaFoldDB" id="X0X1Z0"/>
<name>X0X1Z0_9ZZZZ</name>
<accession>X0X1Z0</accession>
<reference evidence="2" key="1">
    <citation type="journal article" date="2014" name="Front. Microbiol.">
        <title>High frequency of phylogenetically diverse reductive dehalogenase-homologous genes in deep subseafloor sedimentary metagenomes.</title>
        <authorList>
            <person name="Kawai M."/>
            <person name="Futagami T."/>
            <person name="Toyoda A."/>
            <person name="Takaki Y."/>
            <person name="Nishi S."/>
            <person name="Hori S."/>
            <person name="Arai W."/>
            <person name="Tsubouchi T."/>
            <person name="Morono Y."/>
            <person name="Uchiyama I."/>
            <person name="Ito T."/>
            <person name="Fujiyama A."/>
            <person name="Inagaki F."/>
            <person name="Takami H."/>
        </authorList>
    </citation>
    <scope>NUCLEOTIDE SEQUENCE</scope>
    <source>
        <strain evidence="2">Expedition CK06-06</strain>
    </source>
</reference>
<evidence type="ECO:0000313" key="2">
    <source>
        <dbReference type="EMBL" id="GAG18991.1"/>
    </source>
</evidence>
<feature type="non-terminal residue" evidence="2">
    <location>
        <position position="1"/>
    </location>
</feature>